<feature type="compositionally biased region" description="Basic and acidic residues" evidence="1">
    <location>
        <begin position="11"/>
        <end position="36"/>
    </location>
</feature>
<accession>A0ABR9JBN2</accession>
<feature type="compositionally biased region" description="Basic and acidic residues" evidence="1">
    <location>
        <begin position="56"/>
        <end position="77"/>
    </location>
</feature>
<evidence type="ECO:0000256" key="1">
    <source>
        <dbReference type="SAM" id="MobiDB-lite"/>
    </source>
</evidence>
<feature type="compositionally biased region" description="Low complexity" evidence="1">
    <location>
        <begin position="127"/>
        <end position="137"/>
    </location>
</feature>
<feature type="region of interest" description="Disordered" evidence="1">
    <location>
        <begin position="454"/>
        <end position="492"/>
    </location>
</feature>
<sequence>MSAKKVRVKKLIKEQRRARERAIREQQRAATEKAKQEAAAARAELKADELRLREEQKAQRLAEKQDAATASRERAPKDQAASTRTSSTTLAPTPAPTPAAAAASSPDPSSDPRARGSRRDRRAGEHSSAAGTRGAGTRTAAVVVTVSVLAALVGSVVLDGLMDGRSEAAAGAGAGENAAALGAAAVAAPRSGQSFICPPMPGQPDSLSTDGELEYRDRDSSASAQFSAVLFATDLSGSFPASEWAQLNQESRVNEITLTEGSETQAPDSEAAAEEAPLGQREAVYESSADPVRPPLLSVDAAADGGALAAAALYEYQADAGPVAGLAVGECTAPERTQWFFGPEIAAGASSLLTLANPFDRSATVEVTSVDSEGDRGTRGARSVVVPGQTTRAVNIAGLASAGTELGISVRSSGAPVTAQLQSSRGSGVTGTGIEFLPGLTEPGTSHVIPRVSVPEGISEAEGTAEDEADPEEDTDEEEPAGPTPPQLWIHVPGDQGATVELQVYGEDGQQSIDTPGVFTVDGGEVDVIDLQGLEPGVTDIRVRTDVPAHAAIRSDSAAGTDFSWAAPADALTEGSGTLLPEVGESELRLFASGAGGTVAYRVMDTEGDFGEEQTVELAADGGGIISAEDIASAAPDTQDGEAEAGVVVFAAPELTGEGSVHAMLASTDGEDEEQISLSPVSPLRGADQYVPVRLLR</sequence>
<protein>
    <submittedName>
        <fullName evidence="3">Uncharacterized protein</fullName>
    </submittedName>
</protein>
<feature type="region of interest" description="Disordered" evidence="1">
    <location>
        <begin position="1"/>
        <end position="44"/>
    </location>
</feature>
<feature type="compositionally biased region" description="Acidic residues" evidence="1">
    <location>
        <begin position="463"/>
        <end position="480"/>
    </location>
</feature>
<dbReference type="Proteomes" id="UP000643525">
    <property type="component" value="Unassembled WGS sequence"/>
</dbReference>
<proteinExistence type="predicted"/>
<feature type="compositionally biased region" description="Basic residues" evidence="1">
    <location>
        <begin position="1"/>
        <end position="10"/>
    </location>
</feature>
<keyword evidence="2" id="KW-1133">Transmembrane helix</keyword>
<dbReference type="RefSeq" id="WP_192594507.1">
    <property type="nucleotide sequence ID" value="NZ_BAAALJ010000017.1"/>
</dbReference>
<feature type="region of interest" description="Disordered" evidence="1">
    <location>
        <begin position="56"/>
        <end position="137"/>
    </location>
</feature>
<evidence type="ECO:0000313" key="4">
    <source>
        <dbReference type="Proteomes" id="UP000643525"/>
    </source>
</evidence>
<evidence type="ECO:0000256" key="2">
    <source>
        <dbReference type="SAM" id="Phobius"/>
    </source>
</evidence>
<gene>
    <name evidence="3" type="ORF">H4W27_000461</name>
</gene>
<dbReference type="InterPro" id="IPR043777">
    <property type="entry name" value="DUF5719"/>
</dbReference>
<feature type="compositionally biased region" description="Low complexity" evidence="1">
    <location>
        <begin position="80"/>
        <end position="108"/>
    </location>
</feature>
<evidence type="ECO:0000313" key="3">
    <source>
        <dbReference type="EMBL" id="MBE1523343.1"/>
    </source>
</evidence>
<organism evidence="3 4">
    <name type="scientific">Nesterenkonia lutea</name>
    <dbReference type="NCBI Taxonomy" id="272919"/>
    <lineage>
        <taxon>Bacteria</taxon>
        <taxon>Bacillati</taxon>
        <taxon>Actinomycetota</taxon>
        <taxon>Actinomycetes</taxon>
        <taxon>Micrococcales</taxon>
        <taxon>Micrococcaceae</taxon>
        <taxon>Nesterenkonia</taxon>
    </lineage>
</organism>
<comment type="caution">
    <text evidence="3">The sequence shown here is derived from an EMBL/GenBank/DDBJ whole genome shotgun (WGS) entry which is preliminary data.</text>
</comment>
<keyword evidence="4" id="KW-1185">Reference proteome</keyword>
<reference evidence="3 4" key="1">
    <citation type="submission" date="2020-10" db="EMBL/GenBank/DDBJ databases">
        <title>Sequencing the genomes of 1000 actinobacteria strains.</title>
        <authorList>
            <person name="Klenk H.-P."/>
        </authorList>
    </citation>
    <scope>NUCLEOTIDE SEQUENCE [LARGE SCALE GENOMIC DNA]</scope>
    <source>
        <strain evidence="3 4">DSM 15666</strain>
    </source>
</reference>
<feature type="transmembrane region" description="Helical" evidence="2">
    <location>
        <begin position="140"/>
        <end position="158"/>
    </location>
</feature>
<dbReference type="EMBL" id="JADBED010000001">
    <property type="protein sequence ID" value="MBE1523343.1"/>
    <property type="molecule type" value="Genomic_DNA"/>
</dbReference>
<name>A0ABR9JBN2_9MICC</name>
<keyword evidence="2" id="KW-0472">Membrane</keyword>
<dbReference type="Pfam" id="PF18986">
    <property type="entry name" value="DUF5719"/>
    <property type="match status" value="1"/>
</dbReference>
<keyword evidence="2" id="KW-0812">Transmembrane</keyword>